<evidence type="ECO:0000259" key="3">
    <source>
        <dbReference type="PROSITE" id="PS51294"/>
    </source>
</evidence>
<evidence type="ECO:0000313" key="4">
    <source>
        <dbReference type="EMBL" id="RIB20627.1"/>
    </source>
</evidence>
<name>A0A397VH57_9GLOM</name>
<dbReference type="Pfam" id="PF00249">
    <property type="entry name" value="Myb_DNA-binding"/>
    <property type="match status" value="1"/>
</dbReference>
<evidence type="ECO:0000313" key="5">
    <source>
        <dbReference type="Proteomes" id="UP000266673"/>
    </source>
</evidence>
<gene>
    <name evidence="4" type="ORF">C2G38_2080365</name>
</gene>
<dbReference type="SUPFAM" id="SSF46689">
    <property type="entry name" value="Homeodomain-like"/>
    <property type="match status" value="1"/>
</dbReference>
<dbReference type="InterPro" id="IPR017930">
    <property type="entry name" value="Myb_dom"/>
</dbReference>
<dbReference type="Gene3D" id="1.10.10.60">
    <property type="entry name" value="Homeodomain-like"/>
    <property type="match status" value="1"/>
</dbReference>
<feature type="domain" description="SANT" evidence="2">
    <location>
        <begin position="1"/>
        <end position="49"/>
    </location>
</feature>
<dbReference type="CDD" id="cd00167">
    <property type="entry name" value="SANT"/>
    <property type="match status" value="1"/>
</dbReference>
<protein>
    <submittedName>
        <fullName evidence="4">Uncharacterized protein</fullName>
    </submittedName>
</protein>
<dbReference type="PROSITE" id="PS50090">
    <property type="entry name" value="MYB_LIKE"/>
    <property type="match status" value="1"/>
</dbReference>
<dbReference type="Proteomes" id="UP000266673">
    <property type="component" value="Unassembled WGS sequence"/>
</dbReference>
<dbReference type="InterPro" id="IPR001005">
    <property type="entry name" value="SANT/Myb"/>
</dbReference>
<organism evidence="4 5">
    <name type="scientific">Gigaspora rosea</name>
    <dbReference type="NCBI Taxonomy" id="44941"/>
    <lineage>
        <taxon>Eukaryota</taxon>
        <taxon>Fungi</taxon>
        <taxon>Fungi incertae sedis</taxon>
        <taxon>Mucoromycota</taxon>
        <taxon>Glomeromycotina</taxon>
        <taxon>Glomeromycetes</taxon>
        <taxon>Diversisporales</taxon>
        <taxon>Gigasporaceae</taxon>
        <taxon>Gigaspora</taxon>
    </lineage>
</organism>
<dbReference type="OrthoDB" id="118550at2759"/>
<dbReference type="SMART" id="SM00717">
    <property type="entry name" value="SANT"/>
    <property type="match status" value="1"/>
</dbReference>
<accession>A0A397VH57</accession>
<dbReference type="EMBL" id="QKWP01000407">
    <property type="protein sequence ID" value="RIB20627.1"/>
    <property type="molecule type" value="Genomic_DNA"/>
</dbReference>
<sequence>MRPWSRKETNLFLNLCGTHGNNWTFISGKLGRTPKECHDRYLKLHPGFGRPRNFQRPG</sequence>
<reference evidence="4 5" key="1">
    <citation type="submission" date="2018-06" db="EMBL/GenBank/DDBJ databases">
        <title>Comparative genomics reveals the genomic features of Rhizophagus irregularis, R. cerebriforme, R. diaphanum and Gigaspora rosea, and their symbiotic lifestyle signature.</title>
        <authorList>
            <person name="Morin E."/>
            <person name="San Clemente H."/>
            <person name="Chen E.C.H."/>
            <person name="De La Providencia I."/>
            <person name="Hainaut M."/>
            <person name="Kuo A."/>
            <person name="Kohler A."/>
            <person name="Murat C."/>
            <person name="Tang N."/>
            <person name="Roy S."/>
            <person name="Loubradou J."/>
            <person name="Henrissat B."/>
            <person name="Grigoriev I.V."/>
            <person name="Corradi N."/>
            <person name="Roux C."/>
            <person name="Martin F.M."/>
        </authorList>
    </citation>
    <scope>NUCLEOTIDE SEQUENCE [LARGE SCALE GENOMIC DNA]</scope>
    <source>
        <strain evidence="4 5">DAOM 194757</strain>
    </source>
</reference>
<proteinExistence type="predicted"/>
<dbReference type="AlphaFoldDB" id="A0A397VH57"/>
<dbReference type="InterPro" id="IPR009057">
    <property type="entry name" value="Homeodomain-like_sf"/>
</dbReference>
<dbReference type="PROSITE" id="PS51294">
    <property type="entry name" value="HTH_MYB"/>
    <property type="match status" value="1"/>
</dbReference>
<comment type="caution">
    <text evidence="4">The sequence shown here is derived from an EMBL/GenBank/DDBJ whole genome shotgun (WGS) entry which is preliminary data.</text>
</comment>
<dbReference type="InterPro" id="IPR017884">
    <property type="entry name" value="SANT_dom"/>
</dbReference>
<keyword evidence="5" id="KW-1185">Reference proteome</keyword>
<dbReference type="PROSITE" id="PS51293">
    <property type="entry name" value="SANT"/>
    <property type="match status" value="1"/>
</dbReference>
<evidence type="ECO:0000259" key="2">
    <source>
        <dbReference type="PROSITE" id="PS51293"/>
    </source>
</evidence>
<feature type="domain" description="HTH myb-type" evidence="3">
    <location>
        <begin position="1"/>
        <end position="48"/>
    </location>
</feature>
<evidence type="ECO:0000259" key="1">
    <source>
        <dbReference type="PROSITE" id="PS50090"/>
    </source>
</evidence>
<feature type="domain" description="Myb-like" evidence="1">
    <location>
        <begin position="1"/>
        <end position="45"/>
    </location>
</feature>